<gene>
    <name evidence="3" type="ORF">HannXRQ_Chr07g0202001</name>
    <name evidence="2" type="ORF">HanXRQr2_Chr07g0311491</name>
</gene>
<protein>
    <submittedName>
        <fullName evidence="3">Uncharacterized protein</fullName>
    </submittedName>
</protein>
<reference evidence="2" key="3">
    <citation type="submission" date="2020-06" db="EMBL/GenBank/DDBJ databases">
        <title>Helianthus annuus Genome sequencing and assembly Release 2.</title>
        <authorList>
            <person name="Gouzy J."/>
            <person name="Langlade N."/>
            <person name="Munos S."/>
        </authorList>
    </citation>
    <scope>NUCLEOTIDE SEQUENCE</scope>
    <source>
        <tissue evidence="2">Leaves</tissue>
    </source>
</reference>
<accession>A0A251UD05</accession>
<name>A0A251UD05_HELAN</name>
<sequence length="313" mass="34332">MSHSLPHLTTFLPPDFLSGDMTHHFHNPYDFASSSSTESESDDDDVTGLTRPTPVLKKKMVFSGSPEFGLNRNVFGFSPTTPFCKANEDCLELIYAAPEQVAQMKMKNKNDAVFANGGLLGAPLSHHHYGGVLRENEELLRRQQFCRRVAAGGGYNCGGGPVGFRQAAWPPVVLENQCRQKPVNGLTVKPVPGGFSAGVKKECAGTGVFLPRNYPNVSPEPKKKPACSPTHMPAGVPQPNKNMYPIIPQPPQQPNIRNGFAPKYHVPPPPPPHHFNRDELAALVTARRNAVMLAQQRQSATRAEPVLPQEWTY</sequence>
<dbReference type="PANTHER" id="PTHR33356:SF32">
    <property type="match status" value="1"/>
</dbReference>
<evidence type="ECO:0000256" key="1">
    <source>
        <dbReference type="SAM" id="MobiDB-lite"/>
    </source>
</evidence>
<proteinExistence type="predicted"/>
<dbReference type="AlphaFoldDB" id="A0A251UD05"/>
<organism evidence="3 4">
    <name type="scientific">Helianthus annuus</name>
    <name type="common">Common sunflower</name>
    <dbReference type="NCBI Taxonomy" id="4232"/>
    <lineage>
        <taxon>Eukaryota</taxon>
        <taxon>Viridiplantae</taxon>
        <taxon>Streptophyta</taxon>
        <taxon>Embryophyta</taxon>
        <taxon>Tracheophyta</taxon>
        <taxon>Spermatophyta</taxon>
        <taxon>Magnoliopsida</taxon>
        <taxon>eudicotyledons</taxon>
        <taxon>Gunneridae</taxon>
        <taxon>Pentapetalae</taxon>
        <taxon>asterids</taxon>
        <taxon>campanulids</taxon>
        <taxon>Asterales</taxon>
        <taxon>Asteraceae</taxon>
        <taxon>Asteroideae</taxon>
        <taxon>Heliantheae alliance</taxon>
        <taxon>Heliantheae</taxon>
        <taxon>Helianthus</taxon>
    </lineage>
</organism>
<dbReference type="Gramene" id="mRNA:HanXRQr2_Chr07g0311491">
    <property type="protein sequence ID" value="mRNA:HanXRQr2_Chr07g0311491"/>
    <property type="gene ID" value="HanXRQr2_Chr07g0311491"/>
</dbReference>
<keyword evidence="4" id="KW-1185">Reference proteome</keyword>
<dbReference type="EMBL" id="MNCJ02000322">
    <property type="protein sequence ID" value="KAF5800040.1"/>
    <property type="molecule type" value="Genomic_DNA"/>
</dbReference>
<reference evidence="2 4" key="1">
    <citation type="journal article" date="2017" name="Nature">
        <title>The sunflower genome provides insights into oil metabolism, flowering and Asterid evolution.</title>
        <authorList>
            <person name="Badouin H."/>
            <person name="Gouzy J."/>
            <person name="Grassa C.J."/>
            <person name="Murat F."/>
            <person name="Staton S.E."/>
            <person name="Cottret L."/>
            <person name="Lelandais-Briere C."/>
            <person name="Owens G.L."/>
            <person name="Carrere S."/>
            <person name="Mayjonade B."/>
            <person name="Legrand L."/>
            <person name="Gill N."/>
            <person name="Kane N.C."/>
            <person name="Bowers J.E."/>
            <person name="Hubner S."/>
            <person name="Bellec A."/>
            <person name="Berard A."/>
            <person name="Berges H."/>
            <person name="Blanchet N."/>
            <person name="Boniface M.C."/>
            <person name="Brunel D."/>
            <person name="Catrice O."/>
            <person name="Chaidir N."/>
            <person name="Claudel C."/>
            <person name="Donnadieu C."/>
            <person name="Faraut T."/>
            <person name="Fievet G."/>
            <person name="Helmstetter N."/>
            <person name="King M."/>
            <person name="Knapp S.J."/>
            <person name="Lai Z."/>
            <person name="Le Paslier M.C."/>
            <person name="Lippi Y."/>
            <person name="Lorenzon L."/>
            <person name="Mandel J.R."/>
            <person name="Marage G."/>
            <person name="Marchand G."/>
            <person name="Marquand E."/>
            <person name="Bret-Mestries E."/>
            <person name="Morien E."/>
            <person name="Nambeesan S."/>
            <person name="Nguyen T."/>
            <person name="Pegot-Espagnet P."/>
            <person name="Pouilly N."/>
            <person name="Raftis F."/>
            <person name="Sallet E."/>
            <person name="Schiex T."/>
            <person name="Thomas J."/>
            <person name="Vandecasteele C."/>
            <person name="Vares D."/>
            <person name="Vear F."/>
            <person name="Vautrin S."/>
            <person name="Crespi M."/>
            <person name="Mangin B."/>
            <person name="Burke J.M."/>
            <person name="Salse J."/>
            <person name="Munos S."/>
            <person name="Vincourt P."/>
            <person name="Rieseberg L.H."/>
            <person name="Langlade N.B."/>
        </authorList>
    </citation>
    <scope>NUCLEOTIDE SEQUENCE [LARGE SCALE GENOMIC DNA]</scope>
    <source>
        <strain evidence="4">cv. SF193</strain>
        <tissue evidence="2">Leaves</tissue>
    </source>
</reference>
<dbReference type="OrthoDB" id="1060058at2759"/>
<evidence type="ECO:0000313" key="3">
    <source>
        <dbReference type="EMBL" id="OTG21240.1"/>
    </source>
</evidence>
<dbReference type="InParanoid" id="A0A251UD05"/>
<reference evidence="3" key="2">
    <citation type="submission" date="2017-02" db="EMBL/GenBank/DDBJ databases">
        <title>Sunflower complete genome.</title>
        <authorList>
            <person name="Langlade N."/>
            <person name="Munos S."/>
        </authorList>
    </citation>
    <scope>NUCLEOTIDE SEQUENCE [LARGE SCALE GENOMIC DNA]</scope>
    <source>
        <tissue evidence="3">Leaves</tissue>
    </source>
</reference>
<dbReference type="EMBL" id="CM007896">
    <property type="protein sequence ID" value="OTG21240.1"/>
    <property type="molecule type" value="Genomic_DNA"/>
</dbReference>
<evidence type="ECO:0000313" key="4">
    <source>
        <dbReference type="Proteomes" id="UP000215914"/>
    </source>
</evidence>
<dbReference type="PANTHER" id="PTHR33356">
    <property type="entry name" value="TIP41-LIKE PROTEIN"/>
    <property type="match status" value="1"/>
</dbReference>
<feature type="region of interest" description="Disordered" evidence="1">
    <location>
        <begin position="32"/>
        <end position="51"/>
    </location>
</feature>
<evidence type="ECO:0000313" key="2">
    <source>
        <dbReference type="EMBL" id="KAF5800040.1"/>
    </source>
</evidence>
<dbReference type="Proteomes" id="UP000215914">
    <property type="component" value="Chromosome 7"/>
</dbReference>